<gene>
    <name evidence="10" type="ORF">PF001_g6309</name>
    <name evidence="8" type="ORF">PF002_g7915</name>
    <name evidence="9" type="ORF">PF004_g4876</name>
    <name evidence="7" type="ORF">PF005_g7050</name>
    <name evidence="6" type="ORF">PF006_g6381</name>
    <name evidence="4" type="ORF">PF007_g7228</name>
    <name evidence="2" type="ORF">PF009_g7965</name>
    <name evidence="5" type="ORF">PF010_g6347</name>
    <name evidence="3" type="ORF">PF011_g5937</name>
</gene>
<organism evidence="6 15">
    <name type="scientific">Phytophthora fragariae</name>
    <dbReference type="NCBI Taxonomy" id="53985"/>
    <lineage>
        <taxon>Eukaryota</taxon>
        <taxon>Sar</taxon>
        <taxon>Stramenopiles</taxon>
        <taxon>Oomycota</taxon>
        <taxon>Peronosporomycetes</taxon>
        <taxon>Peronosporales</taxon>
        <taxon>Peronosporaceae</taxon>
        <taxon>Phytophthora</taxon>
    </lineage>
</organism>
<proteinExistence type="predicted"/>
<evidence type="ECO:0000313" key="7">
    <source>
        <dbReference type="EMBL" id="KAE9221531.1"/>
    </source>
</evidence>
<sequence>MQTLGKGLAIGVFDGRTIHPGVDNRDLYSIFSQDERASFIKKSTQVVFITEYVVLVEFVEVVLPIVSVAYRTVLFHMPNRVFYASMDELTTAQLLLSVLNVLAYSCLEFVSFVISMIVLRRTLGISPLCQLGFVLETHAGMVQTMLINVLIYVTQISLAHLGADFSLKFPWLHTTA</sequence>
<dbReference type="Proteomes" id="UP000441208">
    <property type="component" value="Unassembled WGS sequence"/>
</dbReference>
<evidence type="ECO:0000313" key="3">
    <source>
        <dbReference type="EMBL" id="KAE9019181.1"/>
    </source>
</evidence>
<evidence type="ECO:0000313" key="12">
    <source>
        <dbReference type="Proteomes" id="UP000433483"/>
    </source>
</evidence>
<evidence type="ECO:0000313" key="10">
    <source>
        <dbReference type="EMBL" id="KAE9318548.1"/>
    </source>
</evidence>
<evidence type="ECO:0000313" key="14">
    <source>
        <dbReference type="Proteomes" id="UP000440367"/>
    </source>
</evidence>
<comment type="caution">
    <text evidence="6">The sequence shown here is derived from an EMBL/GenBank/DDBJ whole genome shotgun (WGS) entry which is preliminary data.</text>
</comment>
<feature type="transmembrane region" description="Helical" evidence="1">
    <location>
        <begin position="46"/>
        <end position="70"/>
    </location>
</feature>
<dbReference type="EMBL" id="QXGC01000173">
    <property type="protein sequence ID" value="KAE9246289.1"/>
    <property type="molecule type" value="Genomic_DNA"/>
</dbReference>
<evidence type="ECO:0000313" key="17">
    <source>
        <dbReference type="Proteomes" id="UP000460718"/>
    </source>
</evidence>
<protein>
    <submittedName>
        <fullName evidence="6">Uncharacterized protein</fullName>
    </submittedName>
</protein>
<dbReference type="EMBL" id="QXFZ01000285">
    <property type="protein sequence ID" value="KAE9122970.1"/>
    <property type="molecule type" value="Genomic_DNA"/>
</dbReference>
<evidence type="ECO:0000313" key="13">
    <source>
        <dbReference type="Proteomes" id="UP000437068"/>
    </source>
</evidence>
<keyword evidence="12" id="KW-1185">Reference proteome</keyword>
<name>A0A6A3UD14_9STRA</name>
<accession>A0A6A3UD14</accession>
<dbReference type="EMBL" id="QXFW01000243">
    <property type="protein sequence ID" value="KAE9019181.1"/>
    <property type="molecule type" value="Genomic_DNA"/>
</dbReference>
<evidence type="ECO:0000313" key="11">
    <source>
        <dbReference type="Proteomes" id="UP000429523"/>
    </source>
</evidence>
<evidence type="ECO:0000313" key="15">
    <source>
        <dbReference type="Proteomes" id="UP000440732"/>
    </source>
</evidence>
<dbReference type="Proteomes" id="UP000433483">
    <property type="component" value="Unassembled WGS sequence"/>
</dbReference>
<keyword evidence="1" id="KW-0472">Membrane</keyword>
<dbReference type="Proteomes" id="UP000429523">
    <property type="component" value="Unassembled WGS sequence"/>
</dbReference>
<dbReference type="EMBL" id="QXGF01000315">
    <property type="protein sequence ID" value="KAE8942262.1"/>
    <property type="molecule type" value="Genomic_DNA"/>
</dbReference>
<dbReference type="Proteomes" id="UP000437068">
    <property type="component" value="Unassembled WGS sequence"/>
</dbReference>
<evidence type="ECO:0000313" key="5">
    <source>
        <dbReference type="EMBL" id="KAE9123556.1"/>
    </source>
</evidence>
<dbReference type="EMBL" id="QXGB01000275">
    <property type="protein sequence ID" value="KAE9221531.1"/>
    <property type="molecule type" value="Genomic_DNA"/>
</dbReference>
<keyword evidence="1" id="KW-0812">Transmembrane</keyword>
<dbReference type="EMBL" id="QXGA01000257">
    <property type="protein sequence ID" value="KAE9149100.1"/>
    <property type="molecule type" value="Genomic_DNA"/>
</dbReference>
<dbReference type="Proteomes" id="UP000440367">
    <property type="component" value="Unassembled WGS sequence"/>
</dbReference>
<evidence type="ECO:0000313" key="18">
    <source>
        <dbReference type="Proteomes" id="UP000476176"/>
    </source>
</evidence>
<dbReference type="EMBL" id="QXFX01000252">
    <property type="protein sequence ID" value="KAE9123556.1"/>
    <property type="molecule type" value="Genomic_DNA"/>
</dbReference>
<dbReference type="Proteomes" id="UP000460718">
    <property type="component" value="Unassembled WGS sequence"/>
</dbReference>
<dbReference type="Proteomes" id="UP000476176">
    <property type="component" value="Unassembled WGS sequence"/>
</dbReference>
<dbReference type="OrthoDB" id="124206at2759"/>
<dbReference type="AlphaFoldDB" id="A0A6A3UD14"/>
<evidence type="ECO:0000313" key="19">
    <source>
        <dbReference type="Proteomes" id="UP000488956"/>
    </source>
</evidence>
<evidence type="ECO:0000313" key="2">
    <source>
        <dbReference type="EMBL" id="KAE8942262.1"/>
    </source>
</evidence>
<keyword evidence="1" id="KW-1133">Transmembrane helix</keyword>
<evidence type="ECO:0000313" key="16">
    <source>
        <dbReference type="Proteomes" id="UP000441208"/>
    </source>
</evidence>
<evidence type="ECO:0000313" key="6">
    <source>
        <dbReference type="EMBL" id="KAE9149100.1"/>
    </source>
</evidence>
<dbReference type="EMBL" id="QXGE01000251">
    <property type="protein sequence ID" value="KAE9318548.1"/>
    <property type="molecule type" value="Genomic_DNA"/>
</dbReference>
<dbReference type="Proteomes" id="UP000440732">
    <property type="component" value="Unassembled WGS sequence"/>
</dbReference>
<dbReference type="Proteomes" id="UP000488956">
    <property type="component" value="Unassembled WGS sequence"/>
</dbReference>
<evidence type="ECO:0000313" key="8">
    <source>
        <dbReference type="EMBL" id="KAE9244139.1"/>
    </source>
</evidence>
<evidence type="ECO:0000256" key="1">
    <source>
        <dbReference type="SAM" id="Phobius"/>
    </source>
</evidence>
<reference evidence="11 12" key="1">
    <citation type="submission" date="2018-08" db="EMBL/GenBank/DDBJ databases">
        <title>Genomic investigation of the strawberry pathogen Phytophthora fragariae indicates pathogenicity is determined by transcriptional variation in three key races.</title>
        <authorList>
            <person name="Adams T.M."/>
            <person name="Armitage A.D."/>
            <person name="Sobczyk M.K."/>
            <person name="Bates H.J."/>
            <person name="Dunwell J.M."/>
            <person name="Nellist C.F."/>
            <person name="Harrison R.J."/>
        </authorList>
    </citation>
    <scope>NUCLEOTIDE SEQUENCE [LARGE SCALE GENOMIC DNA]</scope>
    <source>
        <strain evidence="10 13">A4</strain>
        <strain evidence="8 14">BC-1</strain>
        <strain evidence="9 18">BC-23</strain>
        <strain evidence="7 12">NOV-27</strain>
        <strain evidence="6 15">NOV-5</strain>
        <strain evidence="4 16">NOV-71</strain>
        <strain evidence="2 11">NOV-9</strain>
        <strain evidence="5 19">ONT-3</strain>
        <strain evidence="3 17">SCRP245</strain>
    </source>
</reference>
<evidence type="ECO:0000313" key="4">
    <source>
        <dbReference type="EMBL" id="KAE9122970.1"/>
    </source>
</evidence>
<dbReference type="EMBL" id="QXGD01000301">
    <property type="protein sequence ID" value="KAE9244139.1"/>
    <property type="molecule type" value="Genomic_DNA"/>
</dbReference>
<evidence type="ECO:0000313" key="9">
    <source>
        <dbReference type="EMBL" id="KAE9246289.1"/>
    </source>
</evidence>
<feature type="transmembrane region" description="Helical" evidence="1">
    <location>
        <begin position="90"/>
        <end position="119"/>
    </location>
</feature>